<feature type="region of interest" description="Disordered" evidence="1">
    <location>
        <begin position="447"/>
        <end position="496"/>
    </location>
</feature>
<evidence type="ECO:0000313" key="3">
    <source>
        <dbReference type="Proteomes" id="UP000297245"/>
    </source>
</evidence>
<evidence type="ECO:0000256" key="1">
    <source>
        <dbReference type="SAM" id="MobiDB-lite"/>
    </source>
</evidence>
<sequence length="519" mass="56720">MSTANTPAWNEEDLRHLESTGDFSSSDMGDATFLGHTAPNARTVSQRSEQALLGPSVSSDLEQDQILSNPALLAIRIGTQKNLNLQQMQELQALTTFVSKFVQGPDLLLAIFNLASQLQVAQLIAQMQSSINDLAVDLKDVKESQAETPKLSTEQKQQIARACNMVMFSVNRRSFDNNNITKDAYDKLKADRKSNGFNAHFKDPREDFRVVILNHCHQKATYSKARFRTAANTAIGNMKGVTATTAAVAKVMKGTHHSVTEDDTKLILVFRAFVEEVPDAFQPATKGAVHAAKRSRSDDDNVDEDDDDNEDDNVNNNAQIGSLFAKFEEWLRCKDQKFGSANVNSDQWKSFIQMRLSVEHSKFPNDKIAKIKLKSLPATAVFGNGRLGNMPPMAPGGNVLQEGAPTAEPIQESHFSSPSVFFGTRAPSVTPVTPSTFLGERPLINAHTNGSQPGGQGLQRPAFPLDNGLFQTPGRGNILSDSTPTTPQIGSTMTLSNSEMMFRDPVIRRNAGTISGLLN</sequence>
<proteinExistence type="predicted"/>
<name>A0A4V4HF88_DENBC</name>
<keyword evidence="3" id="KW-1185">Reference proteome</keyword>
<dbReference type="EMBL" id="ML179235">
    <property type="protein sequence ID" value="THU93955.1"/>
    <property type="molecule type" value="Genomic_DNA"/>
</dbReference>
<dbReference type="AlphaFoldDB" id="A0A4V4HF88"/>
<dbReference type="Proteomes" id="UP000297245">
    <property type="component" value="Unassembled WGS sequence"/>
</dbReference>
<evidence type="ECO:0000313" key="2">
    <source>
        <dbReference type="EMBL" id="THU93955.1"/>
    </source>
</evidence>
<reference evidence="2 3" key="1">
    <citation type="journal article" date="2019" name="Nat. Ecol. Evol.">
        <title>Megaphylogeny resolves global patterns of mushroom evolution.</title>
        <authorList>
            <person name="Varga T."/>
            <person name="Krizsan K."/>
            <person name="Foldi C."/>
            <person name="Dima B."/>
            <person name="Sanchez-Garcia M."/>
            <person name="Sanchez-Ramirez S."/>
            <person name="Szollosi G.J."/>
            <person name="Szarkandi J.G."/>
            <person name="Papp V."/>
            <person name="Albert L."/>
            <person name="Andreopoulos W."/>
            <person name="Angelini C."/>
            <person name="Antonin V."/>
            <person name="Barry K.W."/>
            <person name="Bougher N.L."/>
            <person name="Buchanan P."/>
            <person name="Buyck B."/>
            <person name="Bense V."/>
            <person name="Catcheside P."/>
            <person name="Chovatia M."/>
            <person name="Cooper J."/>
            <person name="Damon W."/>
            <person name="Desjardin D."/>
            <person name="Finy P."/>
            <person name="Geml J."/>
            <person name="Haridas S."/>
            <person name="Hughes K."/>
            <person name="Justo A."/>
            <person name="Karasinski D."/>
            <person name="Kautmanova I."/>
            <person name="Kiss B."/>
            <person name="Kocsube S."/>
            <person name="Kotiranta H."/>
            <person name="LaButti K.M."/>
            <person name="Lechner B.E."/>
            <person name="Liimatainen K."/>
            <person name="Lipzen A."/>
            <person name="Lukacs Z."/>
            <person name="Mihaltcheva S."/>
            <person name="Morgado L.N."/>
            <person name="Niskanen T."/>
            <person name="Noordeloos M.E."/>
            <person name="Ohm R.A."/>
            <person name="Ortiz-Santana B."/>
            <person name="Ovrebo C."/>
            <person name="Racz N."/>
            <person name="Riley R."/>
            <person name="Savchenko A."/>
            <person name="Shiryaev A."/>
            <person name="Soop K."/>
            <person name="Spirin V."/>
            <person name="Szebenyi C."/>
            <person name="Tomsovsky M."/>
            <person name="Tulloss R.E."/>
            <person name="Uehling J."/>
            <person name="Grigoriev I.V."/>
            <person name="Vagvolgyi C."/>
            <person name="Papp T."/>
            <person name="Martin F.M."/>
            <person name="Miettinen O."/>
            <person name="Hibbett D.S."/>
            <person name="Nagy L.G."/>
        </authorList>
    </citation>
    <scope>NUCLEOTIDE SEQUENCE [LARGE SCALE GENOMIC DNA]</scope>
    <source>
        <strain evidence="2 3">CBS 962.96</strain>
    </source>
</reference>
<gene>
    <name evidence="2" type="ORF">K435DRAFT_861019</name>
</gene>
<organism evidence="2 3">
    <name type="scientific">Dendrothele bispora (strain CBS 962.96)</name>
    <dbReference type="NCBI Taxonomy" id="1314807"/>
    <lineage>
        <taxon>Eukaryota</taxon>
        <taxon>Fungi</taxon>
        <taxon>Dikarya</taxon>
        <taxon>Basidiomycota</taxon>
        <taxon>Agaricomycotina</taxon>
        <taxon>Agaricomycetes</taxon>
        <taxon>Agaricomycetidae</taxon>
        <taxon>Agaricales</taxon>
        <taxon>Agaricales incertae sedis</taxon>
        <taxon>Dendrothele</taxon>
    </lineage>
</organism>
<feature type="compositionally biased region" description="Polar residues" evidence="1">
    <location>
        <begin position="479"/>
        <end position="496"/>
    </location>
</feature>
<feature type="region of interest" description="Disordered" evidence="1">
    <location>
        <begin position="284"/>
        <end position="316"/>
    </location>
</feature>
<protein>
    <submittedName>
        <fullName evidence="2">Uncharacterized protein</fullName>
    </submittedName>
</protein>
<feature type="compositionally biased region" description="Acidic residues" evidence="1">
    <location>
        <begin position="300"/>
        <end position="313"/>
    </location>
</feature>
<accession>A0A4V4HF88</accession>